<dbReference type="RefSeq" id="XP_014145853.1">
    <property type="nucleotide sequence ID" value="XM_014290378.1"/>
</dbReference>
<feature type="compositionally biased region" description="Acidic residues" evidence="9">
    <location>
        <begin position="9"/>
        <end position="23"/>
    </location>
</feature>
<evidence type="ECO:0000256" key="7">
    <source>
        <dbReference type="ARBA" id="ARBA00047899"/>
    </source>
</evidence>
<dbReference type="PANTHER" id="PTHR47634:SF9">
    <property type="entry name" value="PROTEIN KINASE DOMAIN-CONTAINING PROTEIN-RELATED"/>
    <property type="match status" value="1"/>
</dbReference>
<feature type="non-terminal residue" evidence="10">
    <location>
        <position position="63"/>
    </location>
</feature>
<dbReference type="GO" id="GO:0005737">
    <property type="term" value="C:cytoplasm"/>
    <property type="evidence" value="ECO:0007669"/>
    <property type="project" value="TreeGrafter"/>
</dbReference>
<dbReference type="GO" id="GO:0005634">
    <property type="term" value="C:nucleus"/>
    <property type="evidence" value="ECO:0007669"/>
    <property type="project" value="TreeGrafter"/>
</dbReference>
<dbReference type="GO" id="GO:0004674">
    <property type="term" value="F:protein serine/threonine kinase activity"/>
    <property type="evidence" value="ECO:0007669"/>
    <property type="project" value="UniProtKB-KW"/>
</dbReference>
<evidence type="ECO:0000313" key="10">
    <source>
        <dbReference type="EMBL" id="KNC71951.1"/>
    </source>
</evidence>
<reference evidence="10 11" key="1">
    <citation type="submission" date="2011-02" db="EMBL/GenBank/DDBJ databases">
        <title>The Genome Sequence of Sphaeroforma arctica JP610.</title>
        <authorList>
            <consortium name="The Broad Institute Genome Sequencing Platform"/>
            <person name="Russ C."/>
            <person name="Cuomo C."/>
            <person name="Young S.K."/>
            <person name="Zeng Q."/>
            <person name="Gargeya S."/>
            <person name="Alvarado L."/>
            <person name="Berlin A."/>
            <person name="Chapman S.B."/>
            <person name="Chen Z."/>
            <person name="Freedman E."/>
            <person name="Gellesch M."/>
            <person name="Goldberg J."/>
            <person name="Griggs A."/>
            <person name="Gujja S."/>
            <person name="Heilman E."/>
            <person name="Heiman D."/>
            <person name="Howarth C."/>
            <person name="Mehta T."/>
            <person name="Neiman D."/>
            <person name="Pearson M."/>
            <person name="Roberts A."/>
            <person name="Saif S."/>
            <person name="Shea T."/>
            <person name="Shenoy N."/>
            <person name="Sisk P."/>
            <person name="Stolte C."/>
            <person name="Sykes S."/>
            <person name="White J."/>
            <person name="Yandava C."/>
            <person name="Burger G."/>
            <person name="Gray M.W."/>
            <person name="Holland P.W.H."/>
            <person name="King N."/>
            <person name="Lang F.B.F."/>
            <person name="Roger A.J."/>
            <person name="Ruiz-Trillo I."/>
            <person name="Haas B."/>
            <person name="Nusbaum C."/>
            <person name="Birren B."/>
        </authorList>
    </citation>
    <scope>NUCLEOTIDE SEQUENCE [LARGE SCALE GENOMIC DNA]</scope>
    <source>
        <strain evidence="10 11">JP610</strain>
    </source>
</reference>
<feature type="non-terminal residue" evidence="10">
    <location>
        <position position="1"/>
    </location>
</feature>
<dbReference type="GO" id="GO:0050684">
    <property type="term" value="P:regulation of mRNA processing"/>
    <property type="evidence" value="ECO:0007669"/>
    <property type="project" value="TreeGrafter"/>
</dbReference>
<proteinExistence type="predicted"/>
<dbReference type="SUPFAM" id="SSF56112">
    <property type="entry name" value="Protein kinase-like (PK-like)"/>
    <property type="match status" value="1"/>
</dbReference>
<dbReference type="STRING" id="667725.A0A0L0F5S2"/>
<evidence type="ECO:0000256" key="5">
    <source>
        <dbReference type="ARBA" id="ARBA00022777"/>
    </source>
</evidence>
<keyword evidence="4" id="KW-0547">Nucleotide-binding</keyword>
<sequence>KGGYNSELSSEDDGGSGDEEDPDDYRVGGYHVVTIGDMFVDRYQALHKLGWGYFSTVWLCFDH</sequence>
<dbReference type="InterPro" id="IPR011009">
    <property type="entry name" value="Kinase-like_dom_sf"/>
</dbReference>
<dbReference type="eggNOG" id="KOG1290">
    <property type="taxonomic scope" value="Eukaryota"/>
</dbReference>
<evidence type="ECO:0000256" key="9">
    <source>
        <dbReference type="SAM" id="MobiDB-lite"/>
    </source>
</evidence>
<evidence type="ECO:0000256" key="6">
    <source>
        <dbReference type="ARBA" id="ARBA00022840"/>
    </source>
</evidence>
<dbReference type="GO" id="GO:0000245">
    <property type="term" value="P:spliceosomal complex assembly"/>
    <property type="evidence" value="ECO:0007669"/>
    <property type="project" value="TreeGrafter"/>
</dbReference>
<dbReference type="AlphaFoldDB" id="A0A0L0F5S2"/>
<dbReference type="OrthoDB" id="5979581at2759"/>
<evidence type="ECO:0000256" key="8">
    <source>
        <dbReference type="ARBA" id="ARBA00048679"/>
    </source>
</evidence>
<evidence type="ECO:0000313" key="11">
    <source>
        <dbReference type="Proteomes" id="UP000054560"/>
    </source>
</evidence>
<dbReference type="Gene3D" id="3.30.200.20">
    <property type="entry name" value="Phosphorylase Kinase, domain 1"/>
    <property type="match status" value="1"/>
</dbReference>
<keyword evidence="6" id="KW-0067">ATP-binding</keyword>
<evidence type="ECO:0000256" key="2">
    <source>
        <dbReference type="ARBA" id="ARBA00022527"/>
    </source>
</evidence>
<name>A0A0L0F5S2_9EUKA</name>
<organism evidence="10 11">
    <name type="scientific">Sphaeroforma arctica JP610</name>
    <dbReference type="NCBI Taxonomy" id="667725"/>
    <lineage>
        <taxon>Eukaryota</taxon>
        <taxon>Ichthyosporea</taxon>
        <taxon>Ichthyophonida</taxon>
        <taxon>Sphaeroforma</taxon>
    </lineage>
</organism>
<dbReference type="Proteomes" id="UP000054560">
    <property type="component" value="Unassembled WGS sequence"/>
</dbReference>
<feature type="region of interest" description="Disordered" evidence="9">
    <location>
        <begin position="1"/>
        <end position="25"/>
    </location>
</feature>
<protein>
    <recommendedName>
        <fullName evidence="1">non-specific serine/threonine protein kinase</fullName>
        <ecNumber evidence="1">2.7.11.1</ecNumber>
    </recommendedName>
</protein>
<keyword evidence="2" id="KW-0723">Serine/threonine-protein kinase</keyword>
<evidence type="ECO:0000256" key="4">
    <source>
        <dbReference type="ARBA" id="ARBA00022741"/>
    </source>
</evidence>
<comment type="catalytic activity">
    <reaction evidence="8">
        <text>L-seryl-[protein] + ATP = O-phospho-L-seryl-[protein] + ADP + H(+)</text>
        <dbReference type="Rhea" id="RHEA:17989"/>
        <dbReference type="Rhea" id="RHEA-COMP:9863"/>
        <dbReference type="Rhea" id="RHEA-COMP:11604"/>
        <dbReference type="ChEBI" id="CHEBI:15378"/>
        <dbReference type="ChEBI" id="CHEBI:29999"/>
        <dbReference type="ChEBI" id="CHEBI:30616"/>
        <dbReference type="ChEBI" id="CHEBI:83421"/>
        <dbReference type="ChEBI" id="CHEBI:456216"/>
        <dbReference type="EC" id="2.7.11.1"/>
    </reaction>
</comment>
<evidence type="ECO:0000256" key="1">
    <source>
        <dbReference type="ARBA" id="ARBA00012513"/>
    </source>
</evidence>
<dbReference type="InterPro" id="IPR051334">
    <property type="entry name" value="SRPK"/>
</dbReference>
<dbReference type="GeneID" id="25916007"/>
<keyword evidence="11" id="KW-1185">Reference proteome</keyword>
<dbReference type="EC" id="2.7.11.1" evidence="1"/>
<dbReference type="PANTHER" id="PTHR47634">
    <property type="entry name" value="PROTEIN KINASE DOMAIN-CONTAINING PROTEIN-RELATED"/>
    <property type="match status" value="1"/>
</dbReference>
<dbReference type="EMBL" id="KQ247822">
    <property type="protein sequence ID" value="KNC71951.1"/>
    <property type="molecule type" value="Genomic_DNA"/>
</dbReference>
<gene>
    <name evidence="10" type="ORF">SARC_15503</name>
</gene>
<keyword evidence="5" id="KW-0418">Kinase</keyword>
<comment type="catalytic activity">
    <reaction evidence="7">
        <text>L-threonyl-[protein] + ATP = O-phospho-L-threonyl-[protein] + ADP + H(+)</text>
        <dbReference type="Rhea" id="RHEA:46608"/>
        <dbReference type="Rhea" id="RHEA-COMP:11060"/>
        <dbReference type="Rhea" id="RHEA-COMP:11605"/>
        <dbReference type="ChEBI" id="CHEBI:15378"/>
        <dbReference type="ChEBI" id="CHEBI:30013"/>
        <dbReference type="ChEBI" id="CHEBI:30616"/>
        <dbReference type="ChEBI" id="CHEBI:61977"/>
        <dbReference type="ChEBI" id="CHEBI:456216"/>
        <dbReference type="EC" id="2.7.11.1"/>
    </reaction>
</comment>
<evidence type="ECO:0000256" key="3">
    <source>
        <dbReference type="ARBA" id="ARBA00022679"/>
    </source>
</evidence>
<accession>A0A0L0F5S2</accession>
<keyword evidence="3" id="KW-0808">Transferase</keyword>
<dbReference type="GO" id="GO:0005524">
    <property type="term" value="F:ATP binding"/>
    <property type="evidence" value="ECO:0007669"/>
    <property type="project" value="UniProtKB-KW"/>
</dbReference>